<keyword evidence="1" id="KW-1133">Transmembrane helix</keyword>
<dbReference type="RefSeq" id="WP_119431427.1">
    <property type="nucleotide sequence ID" value="NZ_QWGE01000002.1"/>
</dbReference>
<keyword evidence="3" id="KW-1185">Reference proteome</keyword>
<evidence type="ECO:0000313" key="3">
    <source>
        <dbReference type="Proteomes" id="UP000266005"/>
    </source>
</evidence>
<sequence length="154" mass="17411">MATTHHTQTLWPYGIVAAIILFAGYIIFFVTKAMRQDVDLVSKDYYAQEIAYQDQINKVRRTAAVGDVDVDYQPGKQAILMQLPAGFRGQKINGTISFFRPSDETLDVEVPLQLGRDQSQQVSIEALKPGHWRVRVNFSANQQAYFAENSITIQ</sequence>
<reference evidence="3" key="1">
    <citation type="submission" date="2018-08" db="EMBL/GenBank/DDBJ databases">
        <title>Mucilaginibacter sp. MYSH2.</title>
        <authorList>
            <person name="Seo T."/>
        </authorList>
    </citation>
    <scope>NUCLEOTIDE SEQUENCE [LARGE SCALE GENOMIC DNA]</scope>
    <source>
        <strain evidence="3">KIRAN</strain>
    </source>
</reference>
<dbReference type="AlphaFoldDB" id="A0A399SD97"/>
<dbReference type="InterPro" id="IPR008620">
    <property type="entry name" value="FixH"/>
</dbReference>
<organism evidence="2 3">
    <name type="scientific">Pontibacter oryzae</name>
    <dbReference type="NCBI Taxonomy" id="2304593"/>
    <lineage>
        <taxon>Bacteria</taxon>
        <taxon>Pseudomonadati</taxon>
        <taxon>Bacteroidota</taxon>
        <taxon>Cytophagia</taxon>
        <taxon>Cytophagales</taxon>
        <taxon>Hymenobacteraceae</taxon>
        <taxon>Pontibacter</taxon>
    </lineage>
</organism>
<accession>A0A399SD97</accession>
<evidence type="ECO:0000256" key="1">
    <source>
        <dbReference type="SAM" id="Phobius"/>
    </source>
</evidence>
<name>A0A399SD97_9BACT</name>
<dbReference type="Pfam" id="PF05751">
    <property type="entry name" value="FixH"/>
    <property type="match status" value="1"/>
</dbReference>
<dbReference type="Proteomes" id="UP000266005">
    <property type="component" value="Unassembled WGS sequence"/>
</dbReference>
<gene>
    <name evidence="2" type="ORF">D1627_06535</name>
</gene>
<dbReference type="OrthoDB" id="1493774at2"/>
<protein>
    <submittedName>
        <fullName evidence="2">Nitrogen fixation protein FixH</fullName>
    </submittedName>
</protein>
<comment type="caution">
    <text evidence="2">The sequence shown here is derived from an EMBL/GenBank/DDBJ whole genome shotgun (WGS) entry which is preliminary data.</text>
</comment>
<dbReference type="EMBL" id="QWGE01000002">
    <property type="protein sequence ID" value="RIJ41680.1"/>
    <property type="molecule type" value="Genomic_DNA"/>
</dbReference>
<feature type="transmembrane region" description="Helical" evidence="1">
    <location>
        <begin position="12"/>
        <end position="30"/>
    </location>
</feature>
<keyword evidence="1" id="KW-0472">Membrane</keyword>
<proteinExistence type="predicted"/>
<keyword evidence="1" id="KW-0812">Transmembrane</keyword>
<evidence type="ECO:0000313" key="2">
    <source>
        <dbReference type="EMBL" id="RIJ41680.1"/>
    </source>
</evidence>